<dbReference type="GeneID" id="7446179"/>
<dbReference type="SUPFAM" id="SSF47095">
    <property type="entry name" value="HMG-box"/>
    <property type="match status" value="2"/>
</dbReference>
<comment type="similarity">
    <text evidence="1">Belongs to the IMPACT family.</text>
</comment>
<dbReference type="Gene3D" id="1.10.30.10">
    <property type="entry name" value="High mobility group box domain"/>
    <property type="match status" value="1"/>
</dbReference>
<dbReference type="GO" id="GO:0140469">
    <property type="term" value="P:GCN2-mediated signaling"/>
    <property type="evidence" value="ECO:0000318"/>
    <property type="project" value="GO_Central"/>
</dbReference>
<dbReference type="InterPro" id="IPR020568">
    <property type="entry name" value="Ribosomal_Su5_D2-typ_SF"/>
</dbReference>
<dbReference type="PANTHER" id="PTHR16301:SF25">
    <property type="entry name" value="PROTEIN IMPACT"/>
    <property type="match status" value="1"/>
</dbReference>
<keyword evidence="5" id="KW-1185">Reference proteome</keyword>
<dbReference type="Proteomes" id="UP000001449">
    <property type="component" value="Chromosome 7"/>
</dbReference>
<dbReference type="InterPro" id="IPR001498">
    <property type="entry name" value="Impact_N"/>
</dbReference>
<feature type="compositionally biased region" description="Basic and acidic residues" evidence="2">
    <location>
        <begin position="488"/>
        <end position="498"/>
    </location>
</feature>
<evidence type="ECO:0000313" key="5">
    <source>
        <dbReference type="Proteomes" id="UP000001449"/>
    </source>
</evidence>
<feature type="compositionally biased region" description="Acidic residues" evidence="2">
    <location>
        <begin position="130"/>
        <end position="140"/>
    </location>
</feature>
<protein>
    <recommendedName>
        <fullName evidence="3">Impact N-terminal domain-containing protein</fullName>
    </recommendedName>
</protein>
<dbReference type="AlphaFoldDB" id="B5YP98"/>
<organism evidence="4 5">
    <name type="scientific">Thalassiosira pseudonana</name>
    <name type="common">Marine diatom</name>
    <name type="synonym">Cyclotella nana</name>
    <dbReference type="NCBI Taxonomy" id="35128"/>
    <lineage>
        <taxon>Eukaryota</taxon>
        <taxon>Sar</taxon>
        <taxon>Stramenopiles</taxon>
        <taxon>Ochrophyta</taxon>
        <taxon>Bacillariophyta</taxon>
        <taxon>Coscinodiscophyceae</taxon>
        <taxon>Thalassiosirophycidae</taxon>
        <taxon>Thalassiosirales</taxon>
        <taxon>Thalassiosiraceae</taxon>
        <taxon>Thalassiosira</taxon>
    </lineage>
</organism>
<name>B5YP98_THAPS</name>
<evidence type="ECO:0000313" key="4">
    <source>
        <dbReference type="EMBL" id="ACI64763.1"/>
    </source>
</evidence>
<dbReference type="GO" id="GO:0005737">
    <property type="term" value="C:cytoplasm"/>
    <property type="evidence" value="ECO:0000318"/>
    <property type="project" value="GO_Central"/>
</dbReference>
<dbReference type="RefSeq" id="XP_002296046.1">
    <property type="nucleotide sequence ID" value="XM_002296010.1"/>
</dbReference>
<dbReference type="InterPro" id="IPR036910">
    <property type="entry name" value="HMG_box_dom_sf"/>
</dbReference>
<dbReference type="STRING" id="35128.B5YP98"/>
<dbReference type="PANTHER" id="PTHR16301">
    <property type="entry name" value="IMPACT-RELATED"/>
    <property type="match status" value="1"/>
</dbReference>
<dbReference type="InterPro" id="IPR036956">
    <property type="entry name" value="Impact_N_sf"/>
</dbReference>
<feature type="region of interest" description="Disordered" evidence="2">
    <location>
        <begin position="478"/>
        <end position="545"/>
    </location>
</feature>
<feature type="compositionally biased region" description="Polar residues" evidence="2">
    <location>
        <begin position="326"/>
        <end position="340"/>
    </location>
</feature>
<dbReference type="PaxDb" id="35128-Thaps6705"/>
<dbReference type="Gene3D" id="3.30.230.30">
    <property type="entry name" value="Impact, N-terminal domain"/>
    <property type="match status" value="1"/>
</dbReference>
<feature type="compositionally biased region" description="Basic and acidic residues" evidence="2">
    <location>
        <begin position="146"/>
        <end position="157"/>
    </location>
</feature>
<feature type="region of interest" description="Disordered" evidence="2">
    <location>
        <begin position="326"/>
        <end position="350"/>
    </location>
</feature>
<evidence type="ECO:0000256" key="1">
    <source>
        <dbReference type="ARBA" id="ARBA00007665"/>
    </source>
</evidence>
<dbReference type="GO" id="GO:0006446">
    <property type="term" value="P:regulation of translational initiation"/>
    <property type="evidence" value="ECO:0000318"/>
    <property type="project" value="GO_Central"/>
</dbReference>
<feature type="domain" description="Impact N-terminal" evidence="3">
    <location>
        <begin position="208"/>
        <end position="283"/>
    </location>
</feature>
<dbReference type="Pfam" id="PF01205">
    <property type="entry name" value="Impact_N"/>
    <property type="match status" value="1"/>
</dbReference>
<dbReference type="KEGG" id="tps:THAPS_6705"/>
<proteinExistence type="inferred from homology"/>
<dbReference type="InterPro" id="IPR023582">
    <property type="entry name" value="Impact"/>
</dbReference>
<feature type="region of interest" description="Disordered" evidence="2">
    <location>
        <begin position="130"/>
        <end position="165"/>
    </location>
</feature>
<dbReference type="HOGENOM" id="CLU_370706_0_0_1"/>
<dbReference type="EMBL" id="CP001160">
    <property type="protein sequence ID" value="ACI64763.1"/>
    <property type="molecule type" value="Genomic_DNA"/>
</dbReference>
<reference evidence="4 5" key="1">
    <citation type="journal article" date="2004" name="Science">
        <title>The genome of the diatom Thalassiosira pseudonana: ecology, evolution, and metabolism.</title>
        <authorList>
            <person name="Armbrust E.V."/>
            <person name="Berges J.A."/>
            <person name="Bowler C."/>
            <person name="Green B.R."/>
            <person name="Martinez D."/>
            <person name="Putnam N.H."/>
            <person name="Zhou S."/>
            <person name="Allen A.E."/>
            <person name="Apt K.E."/>
            <person name="Bechner M."/>
            <person name="Brzezinski M.A."/>
            <person name="Chaal B.K."/>
            <person name="Chiovitti A."/>
            <person name="Davis A.K."/>
            <person name="Demarest M.S."/>
            <person name="Detter J.C."/>
            <person name="Glavina T."/>
            <person name="Goodstein D."/>
            <person name="Hadi M.Z."/>
            <person name="Hellsten U."/>
            <person name="Hildebrand M."/>
            <person name="Jenkins B.D."/>
            <person name="Jurka J."/>
            <person name="Kapitonov V.V."/>
            <person name="Kroger N."/>
            <person name="Lau W.W."/>
            <person name="Lane T.W."/>
            <person name="Larimer F.W."/>
            <person name="Lippmeier J.C."/>
            <person name="Lucas S."/>
            <person name="Medina M."/>
            <person name="Montsant A."/>
            <person name="Obornik M."/>
            <person name="Parker M.S."/>
            <person name="Palenik B."/>
            <person name="Pazour G.J."/>
            <person name="Richardson P.M."/>
            <person name="Rynearson T.A."/>
            <person name="Saito M.A."/>
            <person name="Schwartz D.C."/>
            <person name="Thamatrakoln K."/>
            <person name="Valentin K."/>
            <person name="Vardi A."/>
            <person name="Wilkerson F.P."/>
            <person name="Rokhsar D.S."/>
        </authorList>
    </citation>
    <scope>NUCLEOTIDE SEQUENCE [LARGE SCALE GENOMIC DNA]</scope>
    <source>
        <strain evidence="4 5">CCMP1335</strain>
    </source>
</reference>
<dbReference type="eggNOG" id="KOG3299">
    <property type="taxonomic scope" value="Eukaryota"/>
</dbReference>
<dbReference type="InParanoid" id="B5YP98"/>
<dbReference type="SUPFAM" id="SSF54211">
    <property type="entry name" value="Ribosomal protein S5 domain 2-like"/>
    <property type="match status" value="1"/>
</dbReference>
<accession>B5YP98</accession>
<evidence type="ECO:0000259" key="3">
    <source>
        <dbReference type="Pfam" id="PF01205"/>
    </source>
</evidence>
<evidence type="ECO:0000256" key="2">
    <source>
        <dbReference type="SAM" id="MobiDB-lite"/>
    </source>
</evidence>
<reference evidence="4 5" key="2">
    <citation type="journal article" date="2008" name="Nature">
        <title>The Phaeodactylum genome reveals the evolutionary history of diatom genomes.</title>
        <authorList>
            <person name="Bowler C."/>
            <person name="Allen A.E."/>
            <person name="Badger J.H."/>
            <person name="Grimwood J."/>
            <person name="Jabbari K."/>
            <person name="Kuo A."/>
            <person name="Maheswari U."/>
            <person name="Martens C."/>
            <person name="Maumus F."/>
            <person name="Otillar R.P."/>
            <person name="Rayko E."/>
            <person name="Salamov A."/>
            <person name="Vandepoele K."/>
            <person name="Beszteri B."/>
            <person name="Gruber A."/>
            <person name="Heijde M."/>
            <person name="Katinka M."/>
            <person name="Mock T."/>
            <person name="Valentin K."/>
            <person name="Verret F."/>
            <person name="Berges J.A."/>
            <person name="Brownlee C."/>
            <person name="Cadoret J.P."/>
            <person name="Chiovitti A."/>
            <person name="Choi C.J."/>
            <person name="Coesel S."/>
            <person name="De Martino A."/>
            <person name="Detter J.C."/>
            <person name="Durkin C."/>
            <person name="Falciatore A."/>
            <person name="Fournet J."/>
            <person name="Haruta M."/>
            <person name="Huysman M.J."/>
            <person name="Jenkins B.D."/>
            <person name="Jiroutova K."/>
            <person name="Jorgensen R.E."/>
            <person name="Joubert Y."/>
            <person name="Kaplan A."/>
            <person name="Kroger N."/>
            <person name="Kroth P.G."/>
            <person name="La Roche J."/>
            <person name="Lindquist E."/>
            <person name="Lommer M."/>
            <person name="Martin-Jezequel V."/>
            <person name="Lopez P.J."/>
            <person name="Lucas S."/>
            <person name="Mangogna M."/>
            <person name="McGinnis K."/>
            <person name="Medlin L.K."/>
            <person name="Montsant A."/>
            <person name="Oudot-Le Secq M.P."/>
            <person name="Napoli C."/>
            <person name="Obornik M."/>
            <person name="Parker M.S."/>
            <person name="Petit J.L."/>
            <person name="Porcel B.M."/>
            <person name="Poulsen N."/>
            <person name="Robison M."/>
            <person name="Rychlewski L."/>
            <person name="Rynearson T.A."/>
            <person name="Schmutz J."/>
            <person name="Shapiro H."/>
            <person name="Siaut M."/>
            <person name="Stanley M."/>
            <person name="Sussman M.R."/>
            <person name="Taylor A.R."/>
            <person name="Vardi A."/>
            <person name="von Dassow P."/>
            <person name="Vyverman W."/>
            <person name="Willis A."/>
            <person name="Wyrwicz L.S."/>
            <person name="Rokhsar D.S."/>
            <person name="Weissenbach J."/>
            <person name="Armbrust E.V."/>
            <person name="Green B.R."/>
            <person name="Van de Peer Y."/>
            <person name="Grigoriev I.V."/>
        </authorList>
    </citation>
    <scope>NUCLEOTIDE SEQUENCE [LARGE SCALE GENOMIC DNA]</scope>
    <source>
        <strain evidence="4 5">CCMP1335</strain>
    </source>
</reference>
<gene>
    <name evidence="4" type="ORF">THAPS_6705</name>
</gene>
<sequence>MNPVYNRRIEELEALHAYYGNDLLPSLIPPSSDTPTSSPSVNGTPLTGPWFLRIRHQYECNENCLHPIHLAMEPPEPVLHNAMMNPQLKRELLQDLIDMYEEDMDIAILWGERCREELLSFELSSACNNADDDVEGEVNDDGTNSNRDRGDDRESSETRTYIPSSSRFGQSIRHFPLRIITNESYRRDNIVHTPPFHPPKSGASEIMIAHVCSVTCIEHVQWVLAELLFNDKKVGKASHNMFAYRFMHDGIMVSDNDDDGEKGSGTKIASLLQISGVENVIVVNCLQWTLRIPTNVRSLNLQRHLKKKQRPTTTDELGKHSLIAANISSSPSEANPQPAETMSKPPPKPPRPFTAYNVYFQLERSFLLQTHPDYTPEIDDVPKEVDDNVDVRPMKYRNITLSKNWYTPRVGEDKKKRQHHKNHGLITFIELTKTISSHWASADLETKMFCKDMADKSLNVYRRDLAEYTAKYGEEALKAQARRKKKPKAGEKEEGGAKEEEEANPPKKLQHLKKIKKETSSTFKSKSARSAADEKDSTDDDDTKAPVKLHLPIEATPHCAASSSVPFAANVQSARGAALSSQYFAPRLGLESLVGNAGASAASSSSAPSFPGSHGIYGFRQGHILNSLEMQQLEMMERYPLIGRLGLGGNGPNLMGNHIQRMASTSNGYPGDDAMLSYMQMFQMDYRTLLDTARRTVHPGLVNGHSDAQQRLAAMSNPSGPQQNHMSALLQMQGYAATPQSSSSFGKLITS</sequence>